<gene>
    <name evidence="4" type="ORF">COY66_04485</name>
</gene>
<dbReference type="FunFam" id="3.40.50.2000:FF:000119">
    <property type="entry name" value="Glycosyl transferase group 1"/>
    <property type="match status" value="1"/>
</dbReference>
<reference evidence="4 5" key="1">
    <citation type="submission" date="2017-09" db="EMBL/GenBank/DDBJ databases">
        <title>Depth-based differentiation of microbial function through sediment-hosted aquifers and enrichment of novel symbionts in the deep terrestrial subsurface.</title>
        <authorList>
            <person name="Probst A.J."/>
            <person name="Ladd B."/>
            <person name="Jarett J.K."/>
            <person name="Geller-Mcgrath D.E."/>
            <person name="Sieber C.M."/>
            <person name="Emerson J.B."/>
            <person name="Anantharaman K."/>
            <person name="Thomas B.C."/>
            <person name="Malmstrom R."/>
            <person name="Stieglmeier M."/>
            <person name="Klingl A."/>
            <person name="Woyke T."/>
            <person name="Ryan C.M."/>
            <person name="Banfield J.F."/>
        </authorList>
    </citation>
    <scope>NUCLEOTIDE SEQUENCE [LARGE SCALE GENOMIC DNA]</scope>
    <source>
        <strain evidence="4">CG_4_10_14_0_8_um_filter_42_10</strain>
    </source>
</reference>
<dbReference type="CDD" id="cd03809">
    <property type="entry name" value="GT4_MtfB-like"/>
    <property type="match status" value="1"/>
</dbReference>
<dbReference type="PANTHER" id="PTHR46401:SF2">
    <property type="entry name" value="GLYCOSYLTRANSFERASE WBBK-RELATED"/>
    <property type="match status" value="1"/>
</dbReference>
<evidence type="ECO:0000313" key="4">
    <source>
        <dbReference type="EMBL" id="PIY96268.1"/>
    </source>
</evidence>
<dbReference type="GO" id="GO:0016757">
    <property type="term" value="F:glycosyltransferase activity"/>
    <property type="evidence" value="ECO:0007669"/>
    <property type="project" value="InterPro"/>
</dbReference>
<dbReference type="Pfam" id="PF13439">
    <property type="entry name" value="Glyco_transf_4"/>
    <property type="match status" value="1"/>
</dbReference>
<keyword evidence="1" id="KW-0808">Transferase</keyword>
<proteinExistence type="predicted"/>
<dbReference type="InterPro" id="IPR001296">
    <property type="entry name" value="Glyco_trans_1"/>
</dbReference>
<dbReference type="Pfam" id="PF00534">
    <property type="entry name" value="Glycos_transf_1"/>
    <property type="match status" value="1"/>
</dbReference>
<dbReference type="AlphaFoldDB" id="A0A2M7RHQ6"/>
<accession>A0A2M7RHQ6</accession>
<evidence type="ECO:0000256" key="1">
    <source>
        <dbReference type="ARBA" id="ARBA00022679"/>
    </source>
</evidence>
<evidence type="ECO:0000259" key="2">
    <source>
        <dbReference type="Pfam" id="PF00534"/>
    </source>
</evidence>
<organism evidence="4 5">
    <name type="scientific">Candidatus Kerfeldbacteria bacterium CG_4_10_14_0_8_um_filter_42_10</name>
    <dbReference type="NCBI Taxonomy" id="2014248"/>
    <lineage>
        <taxon>Bacteria</taxon>
        <taxon>Candidatus Kerfeldiibacteriota</taxon>
    </lineage>
</organism>
<feature type="domain" description="Glycosyl transferase family 1" evidence="2">
    <location>
        <begin position="158"/>
        <end position="320"/>
    </location>
</feature>
<feature type="non-terminal residue" evidence="4">
    <location>
        <position position="1"/>
    </location>
</feature>
<protein>
    <recommendedName>
        <fullName evidence="6">Glycosyltransferase family 1 protein</fullName>
    </recommendedName>
</protein>
<sequence length="356" mass="41542">NEYFLFFDWRVADTKEFQQKNVRIKYFPFSQYKRYLPFTYSHMLISAVLIKERLDIFHAPANTAPLTYTGDVVLTIHDLAIYRHPYWFPRGQTFSTKFLVPKSARKAKRIIAVSQATKKDIIRLFKINSEKIKVIYEGVIQHIGSKLAKKASKAQLQKKYKIGEKYLLFVGTLEPRKNLMNLIKAFNSLLLKNYRKFKDYELIIAGGKGWKYEEIFKTIKQQKFGYKIRFLNYIPHEEKVVLMKNATCFVFPTMYEGFGLPVLEAMSLGTPVITSKISSLPEIAGNAAVLVNPNKMEEITAAFNKVLANKNLRQKMSKAGLAQSRKFNWKKTAQETMKLYREVYQEKKPKKKVKKR</sequence>
<dbReference type="Gene3D" id="3.40.50.2000">
    <property type="entry name" value="Glycogen Phosphorylase B"/>
    <property type="match status" value="2"/>
</dbReference>
<dbReference type="InterPro" id="IPR028098">
    <property type="entry name" value="Glyco_trans_4-like_N"/>
</dbReference>
<feature type="domain" description="Glycosyltransferase subfamily 4-like N-terminal" evidence="3">
    <location>
        <begin position="19"/>
        <end position="139"/>
    </location>
</feature>
<name>A0A2M7RHQ6_9BACT</name>
<dbReference type="GO" id="GO:0009103">
    <property type="term" value="P:lipopolysaccharide biosynthetic process"/>
    <property type="evidence" value="ECO:0007669"/>
    <property type="project" value="TreeGrafter"/>
</dbReference>
<dbReference type="SUPFAM" id="SSF53756">
    <property type="entry name" value="UDP-Glycosyltransferase/glycogen phosphorylase"/>
    <property type="match status" value="1"/>
</dbReference>
<evidence type="ECO:0008006" key="6">
    <source>
        <dbReference type="Google" id="ProtNLM"/>
    </source>
</evidence>
<dbReference type="EMBL" id="PFMD01000052">
    <property type="protein sequence ID" value="PIY96268.1"/>
    <property type="molecule type" value="Genomic_DNA"/>
</dbReference>
<comment type="caution">
    <text evidence="4">The sequence shown here is derived from an EMBL/GenBank/DDBJ whole genome shotgun (WGS) entry which is preliminary data.</text>
</comment>
<dbReference type="PANTHER" id="PTHR46401">
    <property type="entry name" value="GLYCOSYLTRANSFERASE WBBK-RELATED"/>
    <property type="match status" value="1"/>
</dbReference>
<dbReference type="Proteomes" id="UP000230779">
    <property type="component" value="Unassembled WGS sequence"/>
</dbReference>
<evidence type="ECO:0000259" key="3">
    <source>
        <dbReference type="Pfam" id="PF13439"/>
    </source>
</evidence>
<evidence type="ECO:0000313" key="5">
    <source>
        <dbReference type="Proteomes" id="UP000230779"/>
    </source>
</evidence>